<dbReference type="EMBL" id="JBHSGN010000024">
    <property type="protein sequence ID" value="MFC4672668.1"/>
    <property type="molecule type" value="Genomic_DNA"/>
</dbReference>
<evidence type="ECO:0000313" key="1">
    <source>
        <dbReference type="EMBL" id="MFC4672668.1"/>
    </source>
</evidence>
<keyword evidence="2" id="KW-1185">Reference proteome</keyword>
<name>A0ABV9KRS7_9BACT</name>
<gene>
    <name evidence="1" type="ORF">ACFO6W_03065</name>
</gene>
<accession>A0ABV9KRS7</accession>
<sequence>MRKSKFKEPKNVLIFNGAKVLIGITRSLHAASLLTGGNLQAISFCCLGKYISTGGFYYRHIHPDIEIDLSDLDSLGLEEYDKMCGQERRYHTVREMAKKRYALEDNRKKTNKEGGKI</sequence>
<dbReference type="RefSeq" id="WP_379993860.1">
    <property type="nucleotide sequence ID" value="NZ_JBHSGN010000024.1"/>
</dbReference>
<proteinExistence type="predicted"/>
<dbReference type="Proteomes" id="UP001596023">
    <property type="component" value="Unassembled WGS sequence"/>
</dbReference>
<comment type="caution">
    <text evidence="1">The sequence shown here is derived from an EMBL/GenBank/DDBJ whole genome shotgun (WGS) entry which is preliminary data.</text>
</comment>
<protein>
    <submittedName>
        <fullName evidence="1">Uncharacterized protein</fullName>
    </submittedName>
</protein>
<reference evidence="2" key="1">
    <citation type="journal article" date="2019" name="Int. J. Syst. Evol. Microbiol.">
        <title>The Global Catalogue of Microorganisms (GCM) 10K type strain sequencing project: providing services to taxonomists for standard genome sequencing and annotation.</title>
        <authorList>
            <consortium name="The Broad Institute Genomics Platform"/>
            <consortium name="The Broad Institute Genome Sequencing Center for Infectious Disease"/>
            <person name="Wu L."/>
            <person name="Ma J."/>
        </authorList>
    </citation>
    <scope>NUCLEOTIDE SEQUENCE [LARGE SCALE GENOMIC DNA]</scope>
    <source>
        <strain evidence="2">CCUG 66188</strain>
    </source>
</reference>
<evidence type="ECO:0000313" key="2">
    <source>
        <dbReference type="Proteomes" id="UP001596023"/>
    </source>
</evidence>
<organism evidence="1 2">
    <name type="scientific">Dysgonomonas termitidis</name>
    <dbReference type="NCBI Taxonomy" id="1516126"/>
    <lineage>
        <taxon>Bacteria</taxon>
        <taxon>Pseudomonadati</taxon>
        <taxon>Bacteroidota</taxon>
        <taxon>Bacteroidia</taxon>
        <taxon>Bacteroidales</taxon>
        <taxon>Dysgonomonadaceae</taxon>
        <taxon>Dysgonomonas</taxon>
    </lineage>
</organism>